<dbReference type="EMBL" id="MU129100">
    <property type="protein sequence ID" value="KAF9506759.1"/>
    <property type="molecule type" value="Genomic_DNA"/>
</dbReference>
<proteinExistence type="predicted"/>
<name>A0A9P6AK00_9AGAM</name>
<dbReference type="AlphaFoldDB" id="A0A9P6AK00"/>
<evidence type="ECO:0000313" key="1">
    <source>
        <dbReference type="EMBL" id="KAF9506759.1"/>
    </source>
</evidence>
<sequence length="167" mass="18908">MVSSSPLELLKLPLKWEAIGSVFTIVFQCNHLEAFMHEIPFNAVILSRLIIWRDQLLQLFPTFEHNHHLSFNGTAFTPVHCQGLKHLEAILGMVNNKPLQQMSNTQGQWNTPSTSSASGSKFWPIITTYFLGKNIYYIISHLMQQAQSVEDFGGPLSLRLTPSTQKP</sequence>
<dbReference type="Proteomes" id="UP000886523">
    <property type="component" value="Unassembled WGS sequence"/>
</dbReference>
<keyword evidence="2" id="KW-1185">Reference proteome</keyword>
<accession>A0A9P6AK00</accession>
<organism evidence="1 2">
    <name type="scientific">Hydnum rufescens UP504</name>
    <dbReference type="NCBI Taxonomy" id="1448309"/>
    <lineage>
        <taxon>Eukaryota</taxon>
        <taxon>Fungi</taxon>
        <taxon>Dikarya</taxon>
        <taxon>Basidiomycota</taxon>
        <taxon>Agaricomycotina</taxon>
        <taxon>Agaricomycetes</taxon>
        <taxon>Cantharellales</taxon>
        <taxon>Hydnaceae</taxon>
        <taxon>Hydnum</taxon>
    </lineage>
</organism>
<protein>
    <submittedName>
        <fullName evidence="1">Uncharacterized protein</fullName>
    </submittedName>
</protein>
<comment type="caution">
    <text evidence="1">The sequence shown here is derived from an EMBL/GenBank/DDBJ whole genome shotgun (WGS) entry which is preliminary data.</text>
</comment>
<evidence type="ECO:0000313" key="2">
    <source>
        <dbReference type="Proteomes" id="UP000886523"/>
    </source>
</evidence>
<reference evidence="1" key="1">
    <citation type="journal article" date="2020" name="Nat. Commun.">
        <title>Large-scale genome sequencing of mycorrhizal fungi provides insights into the early evolution of symbiotic traits.</title>
        <authorList>
            <person name="Miyauchi S."/>
            <person name="Kiss E."/>
            <person name="Kuo A."/>
            <person name="Drula E."/>
            <person name="Kohler A."/>
            <person name="Sanchez-Garcia M."/>
            <person name="Morin E."/>
            <person name="Andreopoulos B."/>
            <person name="Barry K.W."/>
            <person name="Bonito G."/>
            <person name="Buee M."/>
            <person name="Carver A."/>
            <person name="Chen C."/>
            <person name="Cichocki N."/>
            <person name="Clum A."/>
            <person name="Culley D."/>
            <person name="Crous P.W."/>
            <person name="Fauchery L."/>
            <person name="Girlanda M."/>
            <person name="Hayes R.D."/>
            <person name="Keri Z."/>
            <person name="LaButti K."/>
            <person name="Lipzen A."/>
            <person name="Lombard V."/>
            <person name="Magnuson J."/>
            <person name="Maillard F."/>
            <person name="Murat C."/>
            <person name="Nolan M."/>
            <person name="Ohm R.A."/>
            <person name="Pangilinan J."/>
            <person name="Pereira M.F."/>
            <person name="Perotto S."/>
            <person name="Peter M."/>
            <person name="Pfister S."/>
            <person name="Riley R."/>
            <person name="Sitrit Y."/>
            <person name="Stielow J.B."/>
            <person name="Szollosi G."/>
            <person name="Zifcakova L."/>
            <person name="Stursova M."/>
            <person name="Spatafora J.W."/>
            <person name="Tedersoo L."/>
            <person name="Vaario L.M."/>
            <person name="Yamada A."/>
            <person name="Yan M."/>
            <person name="Wang P."/>
            <person name="Xu J."/>
            <person name="Bruns T."/>
            <person name="Baldrian P."/>
            <person name="Vilgalys R."/>
            <person name="Dunand C."/>
            <person name="Henrissat B."/>
            <person name="Grigoriev I.V."/>
            <person name="Hibbett D."/>
            <person name="Nagy L.G."/>
            <person name="Martin F.M."/>
        </authorList>
    </citation>
    <scope>NUCLEOTIDE SEQUENCE</scope>
    <source>
        <strain evidence="1">UP504</strain>
    </source>
</reference>
<gene>
    <name evidence="1" type="ORF">BS47DRAFT_1367117</name>
</gene>